<dbReference type="FunFam" id="3.30.70.141:FF:000003">
    <property type="entry name" value="Nucleoside diphosphate kinase"/>
    <property type="match status" value="1"/>
</dbReference>
<dbReference type="GO" id="GO:0006228">
    <property type="term" value="P:UTP biosynthetic process"/>
    <property type="evidence" value="ECO:0007669"/>
    <property type="project" value="UniProtKB-UniRule"/>
</dbReference>
<keyword evidence="10 12" id="KW-0460">Magnesium</keyword>
<dbReference type="InterPro" id="IPR036850">
    <property type="entry name" value="NDK-like_dom_sf"/>
</dbReference>
<dbReference type="SMART" id="SM00562">
    <property type="entry name" value="NDK"/>
    <property type="match status" value="1"/>
</dbReference>
<dbReference type="AlphaFoldDB" id="A0A179ENS5"/>
<dbReference type="Gene3D" id="3.30.70.141">
    <property type="entry name" value="Nucleoside diphosphate kinase-like domain"/>
    <property type="match status" value="1"/>
</dbReference>
<comment type="similarity">
    <text evidence="2 12 13 14">Belongs to the NDK family.</text>
</comment>
<dbReference type="InterPro" id="IPR001564">
    <property type="entry name" value="Nucleoside_diP_kinase"/>
</dbReference>
<keyword evidence="16" id="KW-1185">Reference proteome</keyword>
<dbReference type="RefSeq" id="WP_067485251.1">
    <property type="nucleotide sequence ID" value="NZ_CP023074.1"/>
</dbReference>
<keyword evidence="9 12" id="KW-0067">ATP-binding</keyword>
<evidence type="ECO:0000256" key="8">
    <source>
        <dbReference type="ARBA" id="ARBA00022777"/>
    </source>
</evidence>
<keyword evidence="8 12" id="KW-0418">Kinase</keyword>
<evidence type="ECO:0000256" key="1">
    <source>
        <dbReference type="ARBA" id="ARBA00001946"/>
    </source>
</evidence>
<evidence type="ECO:0000313" key="16">
    <source>
        <dbReference type="Proteomes" id="UP000078516"/>
    </source>
</evidence>
<evidence type="ECO:0000256" key="9">
    <source>
        <dbReference type="ARBA" id="ARBA00022840"/>
    </source>
</evidence>
<feature type="binding site" evidence="12 13">
    <location>
        <position position="57"/>
    </location>
    <ligand>
        <name>ATP</name>
        <dbReference type="ChEBI" id="CHEBI:30616"/>
    </ligand>
</feature>
<dbReference type="CDD" id="cd04413">
    <property type="entry name" value="NDPk_I"/>
    <property type="match status" value="1"/>
</dbReference>
<evidence type="ECO:0000256" key="5">
    <source>
        <dbReference type="ARBA" id="ARBA00022679"/>
    </source>
</evidence>
<evidence type="ECO:0000256" key="6">
    <source>
        <dbReference type="ARBA" id="ARBA00022723"/>
    </source>
</evidence>
<comment type="catalytic activity">
    <reaction evidence="12">
        <text>a ribonucleoside 5'-diphosphate + ATP = a ribonucleoside 5'-triphosphate + ADP</text>
        <dbReference type="Rhea" id="RHEA:18113"/>
        <dbReference type="ChEBI" id="CHEBI:30616"/>
        <dbReference type="ChEBI" id="CHEBI:57930"/>
        <dbReference type="ChEBI" id="CHEBI:61557"/>
        <dbReference type="ChEBI" id="CHEBI:456216"/>
        <dbReference type="EC" id="2.7.4.6"/>
    </reaction>
</comment>
<dbReference type="EC" id="2.7.4.6" evidence="3 12"/>
<comment type="function">
    <text evidence="12">Major role in the synthesis of nucleoside triphosphates other than ATP. The ATP gamma phosphate is transferred to the NDP beta phosphate via a ping-pong mechanism, using a phosphorylated active-site intermediate.</text>
</comment>
<evidence type="ECO:0000256" key="11">
    <source>
        <dbReference type="ARBA" id="ARBA00023080"/>
    </source>
</evidence>
<evidence type="ECO:0000256" key="3">
    <source>
        <dbReference type="ARBA" id="ARBA00012966"/>
    </source>
</evidence>
<dbReference type="EMBL" id="LWMN01000017">
    <property type="protein sequence ID" value="OAQ54896.1"/>
    <property type="molecule type" value="Genomic_DNA"/>
</dbReference>
<evidence type="ECO:0000256" key="13">
    <source>
        <dbReference type="PROSITE-ProRule" id="PRU00706"/>
    </source>
</evidence>
<feature type="binding site" evidence="12 13">
    <location>
        <position position="102"/>
    </location>
    <ligand>
        <name>ATP</name>
        <dbReference type="ChEBI" id="CHEBI:30616"/>
    </ligand>
</feature>
<sequence length="151" mass="16863">MEHTLVIIKPDGVRRHLIGRIIQRFEEKGLTIVDMKLATMTPELAKEHYQHLAGRSFFQELIDYMISGPVVYLVLEGDDVIDIVRKMVGATKAVDALPGTIRGDFAVPGTANIIHASDSRDASKNEIARFFPPTHYQYEQEAVLESSSLPS</sequence>
<keyword evidence="7 12" id="KW-0547">Nucleotide-binding</keyword>
<feature type="binding site" evidence="12 13">
    <location>
        <position position="9"/>
    </location>
    <ligand>
        <name>ATP</name>
        <dbReference type="ChEBI" id="CHEBI:30616"/>
    </ligand>
</feature>
<dbReference type="GO" id="GO:0046872">
    <property type="term" value="F:metal ion binding"/>
    <property type="evidence" value="ECO:0007669"/>
    <property type="project" value="UniProtKB-KW"/>
</dbReference>
<keyword evidence="11 12" id="KW-0546">Nucleotide metabolism</keyword>
<comment type="cofactor">
    <cofactor evidence="1 12">
        <name>Mg(2+)</name>
        <dbReference type="ChEBI" id="CHEBI:18420"/>
    </cofactor>
</comment>
<keyword evidence="12" id="KW-0963">Cytoplasm</keyword>
<keyword evidence="5 12" id="KW-0808">Transferase</keyword>
<evidence type="ECO:0000256" key="2">
    <source>
        <dbReference type="ARBA" id="ARBA00008142"/>
    </source>
</evidence>
<accession>A0A179ENS5</accession>
<keyword evidence="6 12" id="KW-0479">Metal-binding</keyword>
<evidence type="ECO:0000313" key="15">
    <source>
        <dbReference type="EMBL" id="OAQ54896.1"/>
    </source>
</evidence>
<proteinExistence type="inferred from homology"/>
<dbReference type="GO" id="GO:0006183">
    <property type="term" value="P:GTP biosynthetic process"/>
    <property type="evidence" value="ECO:0007669"/>
    <property type="project" value="UniProtKB-UniRule"/>
</dbReference>
<evidence type="ECO:0000256" key="10">
    <source>
        <dbReference type="ARBA" id="ARBA00022842"/>
    </source>
</evidence>
<gene>
    <name evidence="12" type="primary">ndk</name>
    <name evidence="15" type="ORF">A6E74_11015</name>
</gene>
<keyword evidence="12" id="KW-0597">Phosphoprotein</keyword>
<dbReference type="Pfam" id="PF00334">
    <property type="entry name" value="NDK"/>
    <property type="match status" value="1"/>
</dbReference>
<organism evidence="15 16">
    <name type="scientific">Enterococcus thailandicus</name>
    <dbReference type="NCBI Taxonomy" id="417368"/>
    <lineage>
        <taxon>Bacteria</taxon>
        <taxon>Bacillati</taxon>
        <taxon>Bacillota</taxon>
        <taxon>Bacilli</taxon>
        <taxon>Lactobacillales</taxon>
        <taxon>Enterococcaceae</taxon>
        <taxon>Enterococcus</taxon>
    </lineage>
</organism>
<feature type="active site" description="Pros-phosphohistidine intermediate" evidence="12 13">
    <location>
        <position position="115"/>
    </location>
</feature>
<evidence type="ECO:0000256" key="12">
    <source>
        <dbReference type="HAMAP-Rule" id="MF_00451"/>
    </source>
</evidence>
<dbReference type="HAMAP" id="MF_00451">
    <property type="entry name" value="NDP_kinase"/>
    <property type="match status" value="1"/>
</dbReference>
<protein>
    <recommendedName>
        <fullName evidence="4 12">Nucleoside diphosphate kinase</fullName>
        <shortName evidence="12">NDK</shortName>
        <shortName evidence="12">NDP kinase</shortName>
        <ecNumber evidence="3 12">2.7.4.6</ecNumber>
    </recommendedName>
    <alternativeName>
        <fullName evidence="12">Nucleoside-2-P kinase</fullName>
    </alternativeName>
</protein>
<dbReference type="GO" id="GO:0004550">
    <property type="term" value="F:nucleoside diphosphate kinase activity"/>
    <property type="evidence" value="ECO:0007669"/>
    <property type="project" value="UniProtKB-UniRule"/>
</dbReference>
<dbReference type="SUPFAM" id="SSF54919">
    <property type="entry name" value="Nucleoside diphosphate kinase, NDK"/>
    <property type="match status" value="1"/>
</dbReference>
<dbReference type="Proteomes" id="UP000078516">
    <property type="component" value="Unassembled WGS sequence"/>
</dbReference>
<evidence type="ECO:0000256" key="14">
    <source>
        <dbReference type="RuleBase" id="RU004011"/>
    </source>
</evidence>
<dbReference type="KEGG" id="eth:CK496_02190"/>
<dbReference type="GeneID" id="77486446"/>
<dbReference type="GO" id="GO:0005524">
    <property type="term" value="F:ATP binding"/>
    <property type="evidence" value="ECO:0007669"/>
    <property type="project" value="UniProtKB-UniRule"/>
</dbReference>
<dbReference type="GO" id="GO:0005737">
    <property type="term" value="C:cytoplasm"/>
    <property type="evidence" value="ECO:0007669"/>
    <property type="project" value="UniProtKB-SubCell"/>
</dbReference>
<dbReference type="NCBIfam" id="NF001908">
    <property type="entry name" value="PRK00668.1"/>
    <property type="match status" value="1"/>
</dbReference>
<comment type="subunit">
    <text evidence="12">Homotetramer.</text>
</comment>
<evidence type="ECO:0000256" key="7">
    <source>
        <dbReference type="ARBA" id="ARBA00022741"/>
    </source>
</evidence>
<feature type="binding site" evidence="12 13">
    <location>
        <position position="112"/>
    </location>
    <ligand>
        <name>ATP</name>
        <dbReference type="ChEBI" id="CHEBI:30616"/>
    </ligand>
</feature>
<dbReference type="GO" id="GO:0006241">
    <property type="term" value="P:CTP biosynthetic process"/>
    <property type="evidence" value="ECO:0007669"/>
    <property type="project" value="UniProtKB-UniRule"/>
</dbReference>
<feature type="binding site" evidence="12 13">
    <location>
        <position position="91"/>
    </location>
    <ligand>
        <name>ATP</name>
        <dbReference type="ChEBI" id="CHEBI:30616"/>
    </ligand>
</feature>
<dbReference type="PANTHER" id="PTHR11349">
    <property type="entry name" value="NUCLEOSIDE DIPHOSPHATE KINASE"/>
    <property type="match status" value="1"/>
</dbReference>
<comment type="subcellular location">
    <subcellularLocation>
        <location evidence="12">Cytoplasm</location>
    </subcellularLocation>
</comment>
<dbReference type="InterPro" id="IPR034907">
    <property type="entry name" value="NDK-like_dom"/>
</dbReference>
<comment type="caution">
    <text evidence="15">The sequence shown here is derived from an EMBL/GenBank/DDBJ whole genome shotgun (WGS) entry which is preliminary data.</text>
</comment>
<reference evidence="15 16" key="1">
    <citation type="submission" date="2016-04" db="EMBL/GenBank/DDBJ databases">
        <title>Draft genome of an Enterococcus thailandicus strain isolated from bovine feces.</title>
        <authorList>
            <person name="Beukers A.G."/>
            <person name="Zaheer R."/>
            <person name="Goji N."/>
            <person name="Cook S.R."/>
            <person name="Amoako K."/>
            <person name="Chaves A.V."/>
            <person name="Ward M.P."/>
            <person name="Mcallister T.A."/>
        </authorList>
    </citation>
    <scope>NUCLEOTIDE SEQUENCE [LARGE SCALE GENOMIC DNA]</scope>
    <source>
        <strain evidence="15 16">F0711D 46</strain>
    </source>
</reference>
<comment type="catalytic activity">
    <reaction evidence="12">
        <text>a 2'-deoxyribonucleoside 5'-diphosphate + ATP = a 2'-deoxyribonucleoside 5'-triphosphate + ADP</text>
        <dbReference type="Rhea" id="RHEA:44640"/>
        <dbReference type="ChEBI" id="CHEBI:30616"/>
        <dbReference type="ChEBI" id="CHEBI:61560"/>
        <dbReference type="ChEBI" id="CHEBI:73316"/>
        <dbReference type="ChEBI" id="CHEBI:456216"/>
        <dbReference type="EC" id="2.7.4.6"/>
    </reaction>
</comment>
<evidence type="ECO:0000256" key="4">
    <source>
        <dbReference type="ARBA" id="ARBA00017632"/>
    </source>
</evidence>
<name>A0A179ENS5_ENTTH</name>
<dbReference type="PROSITE" id="PS51374">
    <property type="entry name" value="NDPK_LIKE"/>
    <property type="match status" value="1"/>
</dbReference>
<dbReference type="PRINTS" id="PR01243">
    <property type="entry name" value="NUCDPKINASE"/>
</dbReference>
<feature type="binding site" evidence="12 13">
    <location>
        <position position="85"/>
    </location>
    <ligand>
        <name>ATP</name>
        <dbReference type="ChEBI" id="CHEBI:30616"/>
    </ligand>
</feature>